<proteinExistence type="predicted"/>
<keyword evidence="2" id="KW-0964">Secreted</keyword>
<keyword evidence="19" id="KW-1185">Reference proteome</keyword>
<evidence type="ECO:0000313" key="20">
    <source>
        <dbReference type="RefSeq" id="XP_031559182.1"/>
    </source>
</evidence>
<comment type="cofactor">
    <cofactor evidence="14">
        <name>Zn(2+)</name>
        <dbReference type="ChEBI" id="CHEBI:29105"/>
    </cofactor>
    <text evidence="14">Binds 1 zinc ion per subunit.</text>
</comment>
<dbReference type="InterPro" id="IPR045371">
    <property type="entry name" value="ADAMTS_CR_3"/>
</dbReference>
<dbReference type="Gene3D" id="2.60.120.830">
    <property type="match status" value="1"/>
</dbReference>
<dbReference type="Proteomes" id="UP000515163">
    <property type="component" value="Unplaced"/>
</dbReference>
<dbReference type="Pfam" id="PF00090">
    <property type="entry name" value="TSP_1"/>
    <property type="match status" value="1"/>
</dbReference>
<dbReference type="InterPro" id="IPR024079">
    <property type="entry name" value="MetalloPept_cat_dom_sf"/>
</dbReference>
<dbReference type="KEGG" id="aten:116295497"/>
<accession>A0A6P8I2Q5</accession>
<feature type="binding site" evidence="14">
    <location>
        <position position="402"/>
    </location>
    <ligand>
        <name>Ca(2+)</name>
        <dbReference type="ChEBI" id="CHEBI:29108"/>
        <label>1</label>
    </ligand>
</feature>
<dbReference type="RefSeq" id="XP_031559182.1">
    <property type="nucleotide sequence ID" value="XM_031703322.1"/>
</dbReference>
<dbReference type="PANTHER" id="PTHR13723">
    <property type="entry name" value="ADAMTS A DISINTEGRIN AND METALLOPROTEASE WITH THROMBOSPONDIN MOTIFS PROTEASE"/>
    <property type="match status" value="1"/>
</dbReference>
<feature type="binding site" evidence="14">
    <location>
        <position position="300"/>
    </location>
    <ligand>
        <name>Ca(2+)</name>
        <dbReference type="ChEBI" id="CHEBI:29108"/>
        <label>1</label>
    </ligand>
</feature>
<dbReference type="RefSeq" id="XP_031559183.1">
    <property type="nucleotide sequence ID" value="XM_031703323.1"/>
</dbReference>
<feature type="disulfide bond" evidence="15">
    <location>
        <begin position="442"/>
        <end position="463"/>
    </location>
</feature>
<feature type="binding site" evidence="14 16">
    <location>
        <position position="351"/>
    </location>
    <ligand>
        <name>Zn(2+)</name>
        <dbReference type="ChEBI" id="CHEBI:29105"/>
        <note>catalytic</note>
    </ligand>
</feature>
<dbReference type="InterPro" id="IPR002870">
    <property type="entry name" value="Peptidase_M12B_N"/>
</dbReference>
<dbReference type="InterPro" id="IPR001590">
    <property type="entry name" value="Peptidase_M12B"/>
</dbReference>
<dbReference type="GO" id="GO:0006508">
    <property type="term" value="P:proteolysis"/>
    <property type="evidence" value="ECO:0007669"/>
    <property type="project" value="UniProtKB-KW"/>
</dbReference>
<evidence type="ECO:0000256" key="9">
    <source>
        <dbReference type="ARBA" id="ARBA00022833"/>
    </source>
</evidence>
<feature type="binding site" evidence="14">
    <location>
        <position position="293"/>
    </location>
    <ligand>
        <name>Ca(2+)</name>
        <dbReference type="ChEBI" id="CHEBI:29108"/>
        <label>1</label>
    </ligand>
</feature>
<dbReference type="FunFam" id="2.20.100.10:FF:000001">
    <property type="entry name" value="semaphorin-5A isoform X1"/>
    <property type="match status" value="1"/>
</dbReference>
<feature type="disulfide bond" evidence="15">
    <location>
        <begin position="476"/>
        <end position="487"/>
    </location>
</feature>
<dbReference type="GO" id="GO:0046872">
    <property type="term" value="F:metal ion binding"/>
    <property type="evidence" value="ECO:0007669"/>
    <property type="project" value="UniProtKB-KW"/>
</dbReference>
<evidence type="ECO:0000313" key="21">
    <source>
        <dbReference type="RefSeq" id="XP_031559183.1"/>
    </source>
</evidence>
<feature type="disulfide bond" evidence="15">
    <location>
        <begin position="513"/>
        <end position="552"/>
    </location>
</feature>
<comment type="caution">
    <text evidence="16">Lacks conserved residue(s) required for the propagation of feature annotation.</text>
</comment>
<keyword evidence="8" id="KW-0378">Hydrolase</keyword>
<dbReference type="Pfam" id="PF01562">
    <property type="entry name" value="Pep_M12B_propep"/>
    <property type="match status" value="1"/>
</dbReference>
<keyword evidence="14" id="KW-0106">Calcium</keyword>
<evidence type="ECO:0000256" key="13">
    <source>
        <dbReference type="PIRSR" id="PIRSR613273-1"/>
    </source>
</evidence>
<evidence type="ECO:0000256" key="14">
    <source>
        <dbReference type="PIRSR" id="PIRSR613273-2"/>
    </source>
</evidence>
<dbReference type="SUPFAM" id="SSF55486">
    <property type="entry name" value="Metalloproteases ('zincins'), catalytic domain"/>
    <property type="match status" value="1"/>
</dbReference>
<dbReference type="GO" id="GO:0030198">
    <property type="term" value="P:extracellular matrix organization"/>
    <property type="evidence" value="ECO:0007669"/>
    <property type="project" value="InterPro"/>
</dbReference>
<feature type="disulfide bond" evidence="15">
    <location>
        <begin position="509"/>
        <end position="547"/>
    </location>
</feature>
<evidence type="ECO:0000256" key="6">
    <source>
        <dbReference type="ARBA" id="ARBA00022729"/>
    </source>
</evidence>
<organism evidence="19 20">
    <name type="scientific">Actinia tenebrosa</name>
    <name type="common">Australian red waratah sea anemone</name>
    <dbReference type="NCBI Taxonomy" id="6105"/>
    <lineage>
        <taxon>Eukaryota</taxon>
        <taxon>Metazoa</taxon>
        <taxon>Cnidaria</taxon>
        <taxon>Anthozoa</taxon>
        <taxon>Hexacorallia</taxon>
        <taxon>Actiniaria</taxon>
        <taxon>Actiniidae</taxon>
        <taxon>Actinia</taxon>
    </lineage>
</organism>
<dbReference type="Pfam" id="PF17771">
    <property type="entry name" value="ADAMTS_CR_2"/>
    <property type="match status" value="1"/>
</dbReference>
<dbReference type="FunFam" id="2.20.100.10:FF:000005">
    <property type="entry name" value="ADAM metallopeptidase with thrombospondin type 1 motif 9"/>
    <property type="match status" value="1"/>
</dbReference>
<evidence type="ECO:0000256" key="5">
    <source>
        <dbReference type="ARBA" id="ARBA00022723"/>
    </source>
</evidence>
<dbReference type="PANTHER" id="PTHR13723:SF200">
    <property type="entry name" value="ADAM METALLOPEPTIDASE WITH THROMBOSPONDIN TYPE 1 MOTIF B, ISOFORM B"/>
    <property type="match status" value="1"/>
</dbReference>
<evidence type="ECO:0000256" key="8">
    <source>
        <dbReference type="ARBA" id="ARBA00022801"/>
    </source>
</evidence>
<evidence type="ECO:0000256" key="11">
    <source>
        <dbReference type="ARBA" id="ARBA00023157"/>
    </source>
</evidence>
<dbReference type="Pfam" id="PF05986">
    <property type="entry name" value="ADAMTS_spacer1"/>
    <property type="match status" value="1"/>
</dbReference>
<feature type="chain" id="PRO_5044653129" evidence="17">
    <location>
        <begin position="25"/>
        <end position="1067"/>
    </location>
</feature>
<feature type="binding site" evidence="14 16">
    <location>
        <position position="341"/>
    </location>
    <ligand>
        <name>Zn(2+)</name>
        <dbReference type="ChEBI" id="CHEBI:29105"/>
        <note>catalytic</note>
    </ligand>
</feature>
<evidence type="ECO:0000256" key="15">
    <source>
        <dbReference type="PIRSR" id="PIRSR613273-3"/>
    </source>
</evidence>
<dbReference type="Gene3D" id="3.40.390.10">
    <property type="entry name" value="Collagenase (Catalytic Domain)"/>
    <property type="match status" value="1"/>
</dbReference>
<protein>
    <submittedName>
        <fullName evidence="20 21">A disintegrin and metalloproteinase with thrombospondin motifs 18-like</fullName>
    </submittedName>
</protein>
<dbReference type="GO" id="GO:0004222">
    <property type="term" value="F:metalloendopeptidase activity"/>
    <property type="evidence" value="ECO:0007669"/>
    <property type="project" value="InterPro"/>
</dbReference>
<evidence type="ECO:0000256" key="4">
    <source>
        <dbReference type="ARBA" id="ARBA00022670"/>
    </source>
</evidence>
<evidence type="ECO:0000256" key="16">
    <source>
        <dbReference type="PROSITE-ProRule" id="PRU00276"/>
    </source>
</evidence>
<keyword evidence="3" id="KW-0272">Extracellular matrix</keyword>
<dbReference type="OrthoDB" id="5988823at2759"/>
<evidence type="ECO:0000256" key="12">
    <source>
        <dbReference type="ARBA" id="ARBA00023180"/>
    </source>
</evidence>
<dbReference type="InterPro" id="IPR000884">
    <property type="entry name" value="TSP1_rpt"/>
</dbReference>
<evidence type="ECO:0000256" key="10">
    <source>
        <dbReference type="ARBA" id="ARBA00023049"/>
    </source>
</evidence>
<keyword evidence="6 17" id="KW-0732">Signal</keyword>
<evidence type="ECO:0000256" key="2">
    <source>
        <dbReference type="ARBA" id="ARBA00022525"/>
    </source>
</evidence>
<feature type="disulfide bond" evidence="15">
    <location>
        <begin position="524"/>
        <end position="536"/>
    </location>
</feature>
<keyword evidence="5 14" id="KW-0479">Metal-binding</keyword>
<feature type="signal peptide" evidence="17">
    <location>
        <begin position="1"/>
        <end position="24"/>
    </location>
</feature>
<feature type="active site" evidence="13 16">
    <location>
        <position position="342"/>
    </location>
</feature>
<feature type="binding site" evidence="14">
    <location>
        <position position="293"/>
    </location>
    <ligand>
        <name>Ca(2+)</name>
        <dbReference type="ChEBI" id="CHEBI:29108"/>
        <label>2</label>
    </ligand>
</feature>
<feature type="binding site" evidence="14 16">
    <location>
        <position position="345"/>
    </location>
    <ligand>
        <name>Zn(2+)</name>
        <dbReference type="ChEBI" id="CHEBI:29105"/>
        <note>catalytic</note>
    </ligand>
</feature>
<dbReference type="GeneID" id="116295497"/>
<feature type="binding site" evidence="14">
    <location>
        <position position="210"/>
    </location>
    <ligand>
        <name>Ca(2+)</name>
        <dbReference type="ChEBI" id="CHEBI:29108"/>
        <label>2</label>
    </ligand>
</feature>
<dbReference type="SUPFAM" id="SSF82895">
    <property type="entry name" value="TSP-1 type 1 repeat"/>
    <property type="match status" value="4"/>
</dbReference>
<feature type="disulfide bond" evidence="15">
    <location>
        <begin position="449"/>
        <end position="482"/>
    </location>
</feature>
<evidence type="ECO:0000256" key="3">
    <source>
        <dbReference type="ARBA" id="ARBA00022530"/>
    </source>
</evidence>
<dbReference type="InterPro" id="IPR050439">
    <property type="entry name" value="ADAMTS_ADAMTS-like"/>
</dbReference>
<dbReference type="GO" id="GO:0031012">
    <property type="term" value="C:extracellular matrix"/>
    <property type="evidence" value="ECO:0007669"/>
    <property type="project" value="TreeGrafter"/>
</dbReference>
<dbReference type="PROSITE" id="PS50215">
    <property type="entry name" value="ADAM_MEPRO"/>
    <property type="match status" value="1"/>
</dbReference>
<reference evidence="20 21" key="1">
    <citation type="submission" date="2025-04" db="UniProtKB">
        <authorList>
            <consortium name="RefSeq"/>
        </authorList>
    </citation>
    <scope>IDENTIFICATION</scope>
    <source>
        <tissue evidence="20 21">Tentacle</tissue>
    </source>
</reference>
<feature type="disulfide bond" evidence="15">
    <location>
        <begin position="431"/>
        <end position="454"/>
    </location>
</feature>
<evidence type="ECO:0000256" key="7">
    <source>
        <dbReference type="ARBA" id="ARBA00022737"/>
    </source>
</evidence>
<dbReference type="InterPro" id="IPR041645">
    <property type="entry name" value="ADAMTS_CR_2"/>
</dbReference>
<keyword evidence="12" id="KW-0325">Glycoprotein</keyword>
<keyword evidence="7" id="KW-0677">Repeat</keyword>
<dbReference type="Pfam" id="PF19030">
    <property type="entry name" value="TSP1_ADAMTS"/>
    <property type="match status" value="3"/>
</dbReference>
<dbReference type="AlphaFoldDB" id="A0A6P8I2Q5"/>
<dbReference type="InterPro" id="IPR036383">
    <property type="entry name" value="TSP1_rpt_sf"/>
</dbReference>
<evidence type="ECO:0000259" key="18">
    <source>
        <dbReference type="PROSITE" id="PS50215"/>
    </source>
</evidence>
<name>A0A6P8I2Q5_ACTTE</name>
<evidence type="ECO:0000256" key="17">
    <source>
        <dbReference type="SAM" id="SignalP"/>
    </source>
</evidence>
<feature type="binding site" evidence="14">
    <location>
        <position position="210"/>
    </location>
    <ligand>
        <name>Ca(2+)</name>
        <dbReference type="ChEBI" id="CHEBI:29108"/>
        <label>1</label>
    </ligand>
</feature>
<dbReference type="PROSITE" id="PS50092">
    <property type="entry name" value="TSP1"/>
    <property type="match status" value="4"/>
</dbReference>
<feature type="domain" description="Peptidase M12B" evidence="18">
    <location>
        <begin position="207"/>
        <end position="404"/>
    </location>
</feature>
<dbReference type="Gene3D" id="3.40.1620.60">
    <property type="match status" value="1"/>
</dbReference>
<keyword evidence="9 14" id="KW-0862">Zinc</keyword>
<dbReference type="InterPro" id="IPR013273">
    <property type="entry name" value="ADAMTS/ADAMTS-like"/>
</dbReference>
<keyword evidence="11 15" id="KW-1015">Disulfide bond</keyword>
<dbReference type="Pfam" id="PF19236">
    <property type="entry name" value="ADAMTS_CR_3"/>
    <property type="match status" value="1"/>
</dbReference>
<sequence>MFIQPRVLLSWCWIFSVCVCQTEGKTKPDLHQHMTQRELQKFFGVNSHQEVPDYDIAHSYSVDSPRAKRSSESSRLYKLKAFGSSMDLNLELDPSVKSPHFVVHSYEEDGSRVDSTIDDVKLYTGHVEGHPGSRVALKENNGLSGLISLNDKAFFVTPLTERLARAYGYNGDGQPHLVYRQPKDKAITDFQDLLNDEHSQSSEAGFKVLEMTLVADEFLINVYEKETAEHLLMIAHIARSLYLDHTIGPIKINIVVVGVVLKKDGLGYDSSASSLTRLGALGDWCQKNLPTLDTDPGHPDTVVLISKNIAGRALSSSTCFYTFGKAAVGDIGPATGAIVAHETAHTFGVLHDGEMQNPLCPGHKYIMSYASASGPDAYKWSVCSKEKIQAFLRSSDSSCLDDEPDRSVESHYAVKYINKLPGDALDRDIQCKMMFNTRYFACPMKSNECSSLWCSHSKSGPYCEHMRIPPVDGTACGPRHWCIKGICEDNGSPIIDGMWSGWSATYTRCSKECGIGLQWRTRTCTNPSPKNGGKDCPGSAEGRWKLCNTQDCPQGTMDYRLEQCKAIDPKFDGVHYYDKEPCILKCKIGHYIWNKGVVKDGTRCYNDHTDKSVCIKGRCRVAACDESLDIGIKYDRCHVCDGDSSSCGKLIGLFDAPCIGHGPDHECTVISVPVGATNVNVEKKLADGNAILAIRDGNGQIITPHFPSPTTVVDFKGTRVYYYYQEPRDRVFIPGPTTIALSIVNIPLYNKPNSGVEYSMFLKNMTTVVLPSDAEWKTAEWSSCTRTCAGGTQVRAVECVRKDDKSHLGTYVCESNARMPAAVQVCNQQACPQSWYKSNWSPCSKTCGKGLQTREIICRQEISKQKYKTLPDSSCSGEKPTGDLRKDCNKVGCPLEWVPTPWSKCSTTCGVGAMTRKLTCMRRTSEGDVIQLHHLMCNDIPRLKTPTVKPCEQLPPCPTVSPTISVTPSIYQPLGCYKDDKPNAMPNLVINLRDSIDWSNLNKTIDACANYVHKYYPEYKVFGVQFYGECWTGLGAENTYMKYGAAENCYKGVGAKHSIYVYKLRSK</sequence>
<dbReference type="Gene3D" id="2.20.100.10">
    <property type="entry name" value="Thrombospondin type-1 (TSP1) repeat"/>
    <property type="match status" value="4"/>
</dbReference>
<feature type="binding site" evidence="14">
    <location>
        <position position="402"/>
    </location>
    <ligand>
        <name>Ca(2+)</name>
        <dbReference type="ChEBI" id="CHEBI:29108"/>
        <label>2</label>
    </ligand>
</feature>
<keyword evidence="4" id="KW-0645">Protease</keyword>
<evidence type="ECO:0000313" key="19">
    <source>
        <dbReference type="Proteomes" id="UP000515163"/>
    </source>
</evidence>
<dbReference type="PRINTS" id="PR01857">
    <property type="entry name" value="ADAMTSFAMILY"/>
</dbReference>
<feature type="disulfide bond" evidence="15 16">
    <location>
        <begin position="319"/>
        <end position="399"/>
    </location>
</feature>
<keyword evidence="10" id="KW-0482">Metalloprotease</keyword>
<evidence type="ECO:0000256" key="1">
    <source>
        <dbReference type="ARBA" id="ARBA00004498"/>
    </source>
</evidence>
<dbReference type="SMART" id="SM00209">
    <property type="entry name" value="TSP1"/>
    <property type="match status" value="4"/>
</dbReference>
<gene>
    <name evidence="20 21" type="primary">LOC116295497</name>
</gene>
<dbReference type="InterPro" id="IPR010294">
    <property type="entry name" value="ADAMTS_spacer1"/>
</dbReference>
<comment type="subcellular location">
    <subcellularLocation>
        <location evidence="1">Secreted</location>
        <location evidence="1">Extracellular space</location>
        <location evidence="1">Extracellular matrix</location>
    </subcellularLocation>
</comment>
<dbReference type="Pfam" id="PF01421">
    <property type="entry name" value="Reprolysin"/>
    <property type="match status" value="1"/>
</dbReference>
<feature type="binding site" evidence="14">
    <location>
        <position position="399"/>
    </location>
    <ligand>
        <name>Ca(2+)</name>
        <dbReference type="ChEBI" id="CHEBI:29108"/>
        <label>1</label>
    </ligand>
</feature>